<dbReference type="CDD" id="cd03801">
    <property type="entry name" value="GT4_PimA-like"/>
    <property type="match status" value="1"/>
</dbReference>
<dbReference type="STRING" id="1469144.LI90_3433"/>
<evidence type="ECO:0000256" key="3">
    <source>
        <dbReference type="ARBA" id="ARBA00022679"/>
    </source>
</evidence>
<organism evidence="6 7">
    <name type="scientific">Carbonactinospora thermoautotrophica</name>
    <dbReference type="NCBI Taxonomy" id="1469144"/>
    <lineage>
        <taxon>Bacteria</taxon>
        <taxon>Bacillati</taxon>
        <taxon>Actinomycetota</taxon>
        <taxon>Actinomycetes</taxon>
        <taxon>Kitasatosporales</taxon>
        <taxon>Carbonactinosporaceae</taxon>
        <taxon>Carbonactinospora</taxon>
    </lineage>
</organism>
<evidence type="ECO:0000259" key="5">
    <source>
        <dbReference type="Pfam" id="PF13439"/>
    </source>
</evidence>
<protein>
    <recommendedName>
        <fullName evidence="1">D-inositol 3-phosphate glycosyltransferase</fullName>
    </recommendedName>
</protein>
<dbReference type="PANTHER" id="PTHR12526:SF510">
    <property type="entry name" value="D-INOSITOL 3-PHOSPHATE GLYCOSYLTRANSFERASE"/>
    <property type="match status" value="1"/>
</dbReference>
<dbReference type="GO" id="GO:0016757">
    <property type="term" value="F:glycosyltransferase activity"/>
    <property type="evidence" value="ECO:0007669"/>
    <property type="project" value="UniProtKB-KW"/>
</dbReference>
<dbReference type="InterPro" id="IPR001296">
    <property type="entry name" value="Glyco_trans_1"/>
</dbReference>
<dbReference type="SUPFAM" id="SSF53756">
    <property type="entry name" value="UDP-Glycosyltransferase/glycogen phosphorylase"/>
    <property type="match status" value="1"/>
</dbReference>
<dbReference type="PANTHER" id="PTHR12526">
    <property type="entry name" value="GLYCOSYLTRANSFERASE"/>
    <property type="match status" value="1"/>
</dbReference>
<dbReference type="AlphaFoldDB" id="A0A132MXG2"/>
<feature type="domain" description="Glycosyltransferase subfamily 4-like N-terminal" evidence="5">
    <location>
        <begin position="209"/>
        <end position="298"/>
    </location>
</feature>
<dbReference type="InterPro" id="IPR028098">
    <property type="entry name" value="Glyco_trans_4-like_N"/>
</dbReference>
<dbReference type="Pfam" id="PF00534">
    <property type="entry name" value="Glycos_transf_1"/>
    <property type="match status" value="1"/>
</dbReference>
<evidence type="ECO:0000256" key="2">
    <source>
        <dbReference type="ARBA" id="ARBA00022676"/>
    </source>
</evidence>
<comment type="caution">
    <text evidence="6">The sequence shown here is derived from an EMBL/GenBank/DDBJ whole genome shotgun (WGS) entry which is preliminary data.</text>
</comment>
<proteinExistence type="predicted"/>
<keyword evidence="7" id="KW-1185">Reference proteome</keyword>
<dbReference type="OrthoDB" id="3318784at2"/>
<evidence type="ECO:0000313" key="7">
    <source>
        <dbReference type="Proteomes" id="UP000070188"/>
    </source>
</evidence>
<gene>
    <name evidence="6" type="ORF">LI90_3433</name>
</gene>
<dbReference type="RefSeq" id="WP_066889371.1">
    <property type="nucleotide sequence ID" value="NZ_CP171739.1"/>
</dbReference>
<evidence type="ECO:0000259" key="4">
    <source>
        <dbReference type="Pfam" id="PF00534"/>
    </source>
</evidence>
<dbReference type="Pfam" id="PF13439">
    <property type="entry name" value="Glyco_transf_4"/>
    <property type="match status" value="1"/>
</dbReference>
<evidence type="ECO:0000313" key="6">
    <source>
        <dbReference type="EMBL" id="KWX02390.1"/>
    </source>
</evidence>
<feature type="domain" description="Glycosyl transferase family 1" evidence="4">
    <location>
        <begin position="325"/>
        <end position="483"/>
    </location>
</feature>
<reference evidence="7" key="1">
    <citation type="submission" date="2015-04" db="EMBL/GenBank/DDBJ databases">
        <title>Physiological reanalysis, assessment of diazotrophy, and genome sequences of multiple isolates of Streptomyces thermoautotrophicus.</title>
        <authorList>
            <person name="MacKellar D.C."/>
            <person name="Lieber L."/>
            <person name="Norman J."/>
            <person name="Bolger A."/>
            <person name="Tobin C."/>
            <person name="Murray J.W."/>
            <person name="Chang R."/>
            <person name="Ford T."/>
            <person name="Nguyen P.Q."/>
            <person name="Woodward J."/>
            <person name="Permingeat H."/>
            <person name="Joshi N.S."/>
            <person name="Silver P.A."/>
            <person name="Usadel B."/>
            <person name="Rutherford A.W."/>
            <person name="Friesen M."/>
            <person name="Prell J."/>
        </authorList>
    </citation>
    <scope>NUCLEOTIDE SEQUENCE [LARGE SCALE GENOMIC DNA]</scope>
    <source>
        <strain evidence="7">H1</strain>
    </source>
</reference>
<evidence type="ECO:0000256" key="1">
    <source>
        <dbReference type="ARBA" id="ARBA00021292"/>
    </source>
</evidence>
<dbReference type="Proteomes" id="UP000070188">
    <property type="component" value="Unassembled WGS sequence"/>
</dbReference>
<accession>A0A132MXG2</accession>
<dbReference type="Gene3D" id="3.40.50.2000">
    <property type="entry name" value="Glycogen Phosphorylase B"/>
    <property type="match status" value="2"/>
</dbReference>
<dbReference type="EMBL" id="LAXD01000001">
    <property type="protein sequence ID" value="KWX02390.1"/>
    <property type="molecule type" value="Genomic_DNA"/>
</dbReference>
<keyword evidence="3 6" id="KW-0808">Transferase</keyword>
<keyword evidence="2" id="KW-0328">Glycosyltransferase</keyword>
<dbReference type="PATRIC" id="fig|1469144.10.peg.3685"/>
<name>A0A132MXG2_9ACTN</name>
<sequence>MSSSPEQAGHRGAERGDTSRVVMVLTNFVTGDSRAQKIARSAAAAGWDVTLIGRAKSSRREESRLGDARVIKVPARMTGQTYRRTHPPRGLLGWLGYRSADLSRMRCEEQRARRHDLQVELWRARELGANPFHRMRLAWLRARLRWRGYLVEGRRRLYERSARRFQRRKIAPSAWDRIKTRTVCALSHDKGAWRYQPELTDFEIAFGPEIDKARPDIIHAHDVDALGLAVRAAARARKAGRTVKVVYDAHEYVAGVVRADPSWSPVMTHQEAKYISLADAVITVCHPLAEILRDRYRLLELPAVVANMPERDRPDEEPVSDVRTVLGLDPRVPILVYPGVVTPLRGLTTVVEALPRLPGVHFAVLVGERHRYVVALEERAAELGVADRLHILPYVKPHQVVDFIRTATVGIIPLLPTPAHQIAICTKYYEFMHAGLPVVVSDMRGQADLTRELGNGEVYPAGDATGCANAVRAVLADRDRYTKVYDAELLERFSWEHQVPTLLGVYTRISAAKAMRQASRRVGIAENHGS</sequence>